<sequence>MPTKTPLTSWFIRLGIGLTLAVGVLGLLPISAALAVGSTAAVPARPATSAELAIAALVSDHPVDALAALPDDFAVRLGYVPTVVDGRPLNPRGDCSSPIPLPSRFTDACRAHDLGYDLLRYADATGRPAGSWARPALDAKLIDDMHATCDDAACDAAAQTARIGLAMNTWRQRSGPPVPESDARIVTTYLTRTLEAVSLR</sequence>
<dbReference type="RefSeq" id="WP_066166253.1">
    <property type="nucleotide sequence ID" value="NZ_CP136137.1"/>
</dbReference>
<evidence type="ECO:0000313" key="2">
    <source>
        <dbReference type="Proteomes" id="UP001479933"/>
    </source>
</evidence>
<evidence type="ECO:0008006" key="3">
    <source>
        <dbReference type="Google" id="ProtNLM"/>
    </source>
</evidence>
<name>A0ABZ2U2F1_9ACTN</name>
<dbReference type="InterPro" id="IPR036444">
    <property type="entry name" value="PLipase_A2_dom_sf"/>
</dbReference>
<gene>
    <name evidence="1" type="ORF">RVF87_01445</name>
</gene>
<dbReference type="Gene3D" id="1.20.90.10">
    <property type="entry name" value="Phospholipase A2 domain"/>
    <property type="match status" value="1"/>
</dbReference>
<evidence type="ECO:0000313" key="1">
    <source>
        <dbReference type="EMBL" id="WYY07780.1"/>
    </source>
</evidence>
<dbReference type="Proteomes" id="UP001479933">
    <property type="component" value="Chromosome"/>
</dbReference>
<protein>
    <recommendedName>
        <fullName evidence="3">Phospholipase A2</fullName>
    </recommendedName>
</protein>
<reference evidence="1 2" key="1">
    <citation type="journal article" date="2023" name="Virus Evol.">
        <title>Computational host range prediction-The good, the bad, and the ugly.</title>
        <authorList>
            <person name="Howell A.A."/>
            <person name="Versoza C.J."/>
            <person name="Pfeifer S.P."/>
        </authorList>
    </citation>
    <scope>NUCLEOTIDE SEQUENCE [LARGE SCALE GENOMIC DNA]</scope>
    <source>
        <strain evidence="1 2">1610/1b</strain>
    </source>
</reference>
<proteinExistence type="predicted"/>
<dbReference type="SUPFAM" id="SSF48619">
    <property type="entry name" value="Phospholipase A2, PLA2"/>
    <property type="match status" value="1"/>
</dbReference>
<dbReference type="EMBL" id="CP136137">
    <property type="protein sequence ID" value="WYY07780.1"/>
    <property type="molecule type" value="Genomic_DNA"/>
</dbReference>
<accession>A0ABZ2U2F1</accession>
<organism evidence="1 2">
    <name type="scientific">Gordonia hydrophobica</name>
    <dbReference type="NCBI Taxonomy" id="40516"/>
    <lineage>
        <taxon>Bacteria</taxon>
        <taxon>Bacillati</taxon>
        <taxon>Actinomycetota</taxon>
        <taxon>Actinomycetes</taxon>
        <taxon>Mycobacteriales</taxon>
        <taxon>Gordoniaceae</taxon>
        <taxon>Gordonia</taxon>
    </lineage>
</organism>
<keyword evidence="2" id="KW-1185">Reference proteome</keyword>